<organism evidence="6 7">
    <name type="scientific">Leucobacter rhizosphaerae</name>
    <dbReference type="NCBI Taxonomy" id="2932245"/>
    <lineage>
        <taxon>Bacteria</taxon>
        <taxon>Bacillati</taxon>
        <taxon>Actinomycetota</taxon>
        <taxon>Actinomycetes</taxon>
        <taxon>Micrococcales</taxon>
        <taxon>Microbacteriaceae</taxon>
        <taxon>Leucobacter</taxon>
    </lineage>
</organism>
<keyword evidence="7" id="KW-1185">Reference proteome</keyword>
<proteinExistence type="inferred from homology"/>
<accession>A0ABY4FZM4</accession>
<evidence type="ECO:0000313" key="7">
    <source>
        <dbReference type="Proteomes" id="UP000831775"/>
    </source>
</evidence>
<dbReference type="RefSeq" id="WP_244688396.1">
    <property type="nucleotide sequence ID" value="NZ_CP095043.1"/>
</dbReference>
<dbReference type="GO" id="GO:0005524">
    <property type="term" value="F:ATP binding"/>
    <property type="evidence" value="ECO:0007669"/>
    <property type="project" value="UniProtKB-KW"/>
</dbReference>
<dbReference type="PANTHER" id="PTHR43776:SF7">
    <property type="entry name" value="D,D-DIPEPTIDE TRANSPORT ATP-BINDING PROTEIN DDPF-RELATED"/>
    <property type="match status" value="1"/>
</dbReference>
<dbReference type="PANTHER" id="PTHR43776">
    <property type="entry name" value="TRANSPORT ATP-BINDING PROTEIN"/>
    <property type="match status" value="1"/>
</dbReference>
<evidence type="ECO:0000256" key="1">
    <source>
        <dbReference type="ARBA" id="ARBA00005417"/>
    </source>
</evidence>
<dbReference type="InterPro" id="IPR003593">
    <property type="entry name" value="AAA+_ATPase"/>
</dbReference>
<dbReference type="CDD" id="cd03257">
    <property type="entry name" value="ABC_NikE_OppD_transporters"/>
    <property type="match status" value="1"/>
</dbReference>
<evidence type="ECO:0000256" key="3">
    <source>
        <dbReference type="ARBA" id="ARBA00022741"/>
    </source>
</evidence>
<dbReference type="PROSITE" id="PS50893">
    <property type="entry name" value="ABC_TRANSPORTER_2"/>
    <property type="match status" value="1"/>
</dbReference>
<dbReference type="Pfam" id="PF00005">
    <property type="entry name" value="ABC_tran"/>
    <property type="match status" value="1"/>
</dbReference>
<gene>
    <name evidence="6" type="ORF">MUN76_07130</name>
</gene>
<dbReference type="PROSITE" id="PS00211">
    <property type="entry name" value="ABC_TRANSPORTER_1"/>
    <property type="match status" value="1"/>
</dbReference>
<dbReference type="SUPFAM" id="SSF52540">
    <property type="entry name" value="P-loop containing nucleoside triphosphate hydrolases"/>
    <property type="match status" value="1"/>
</dbReference>
<evidence type="ECO:0000259" key="5">
    <source>
        <dbReference type="PROSITE" id="PS50893"/>
    </source>
</evidence>
<dbReference type="InterPro" id="IPR050319">
    <property type="entry name" value="ABC_transp_ATP-bind"/>
</dbReference>
<evidence type="ECO:0000313" key="6">
    <source>
        <dbReference type="EMBL" id="UOQ61720.1"/>
    </source>
</evidence>
<dbReference type="Gene3D" id="3.40.50.300">
    <property type="entry name" value="P-loop containing nucleotide triphosphate hydrolases"/>
    <property type="match status" value="1"/>
</dbReference>
<keyword evidence="4 6" id="KW-0067">ATP-binding</keyword>
<dbReference type="InterPro" id="IPR003439">
    <property type="entry name" value="ABC_transporter-like_ATP-bd"/>
</dbReference>
<evidence type="ECO:0000256" key="2">
    <source>
        <dbReference type="ARBA" id="ARBA00022448"/>
    </source>
</evidence>
<keyword evidence="3" id="KW-0547">Nucleotide-binding</keyword>
<keyword evidence="2" id="KW-0813">Transport</keyword>
<evidence type="ECO:0000256" key="4">
    <source>
        <dbReference type="ARBA" id="ARBA00022840"/>
    </source>
</evidence>
<protein>
    <submittedName>
        <fullName evidence="6">ABC transporter ATP-binding protein</fullName>
    </submittedName>
</protein>
<name>A0ABY4FZM4_9MICO</name>
<feature type="domain" description="ABC transporter" evidence="5">
    <location>
        <begin position="12"/>
        <end position="254"/>
    </location>
</feature>
<dbReference type="InterPro" id="IPR017871">
    <property type="entry name" value="ABC_transporter-like_CS"/>
</dbReference>
<dbReference type="InterPro" id="IPR027417">
    <property type="entry name" value="P-loop_NTPase"/>
</dbReference>
<dbReference type="EMBL" id="CP095043">
    <property type="protein sequence ID" value="UOQ61720.1"/>
    <property type="molecule type" value="Genomic_DNA"/>
</dbReference>
<dbReference type="SMART" id="SM00382">
    <property type="entry name" value="AAA"/>
    <property type="match status" value="1"/>
</dbReference>
<reference evidence="6 7" key="1">
    <citation type="submission" date="2022-04" db="EMBL/GenBank/DDBJ databases">
        <title>Leucobacter sp. isolated from rhizosphere of onion.</title>
        <authorList>
            <person name="Won M."/>
            <person name="Lee C.-M."/>
            <person name="Woen H.-Y."/>
            <person name="Kwon S.-W."/>
        </authorList>
    </citation>
    <scope>NUCLEOTIDE SEQUENCE [LARGE SCALE GENOMIC DNA]</scope>
    <source>
        <strain evidence="6 7">H25R-14</strain>
    </source>
</reference>
<comment type="similarity">
    <text evidence="1">Belongs to the ABC transporter superfamily.</text>
</comment>
<sequence>MTPSTEAPVLELRDVSVSFTSGAGAKRRTNRAMNGVSLEVAPGETLGLVGESGSGKTTTAAVALGLRKPDSGEVELLGRPFTRSRRAIAGKIQAVLQHPHWSLNPRRRVGESVREPLTVARRDLGRAEQRMRVRDMLEQVGLNPEFADRYPHELSGGQRQRVSVARALVTEPRFIVFDEAVSALDVAVQMQILTLIRELQAEHRFGALFISHDLGAVRRVADRVAVLFRGDLVETADTADFFQTPQHPYSQTLLESL</sequence>
<dbReference type="Proteomes" id="UP000831775">
    <property type="component" value="Chromosome"/>
</dbReference>